<accession>A0A1M7N281</accession>
<dbReference type="STRING" id="388280.SAMN04488057_10515"/>
<organism evidence="2 3">
    <name type="scientific">Cyclobacterium lianum</name>
    <dbReference type="NCBI Taxonomy" id="388280"/>
    <lineage>
        <taxon>Bacteria</taxon>
        <taxon>Pseudomonadati</taxon>
        <taxon>Bacteroidota</taxon>
        <taxon>Cytophagia</taxon>
        <taxon>Cytophagales</taxon>
        <taxon>Cyclobacteriaceae</taxon>
        <taxon>Cyclobacterium</taxon>
    </lineage>
</organism>
<name>A0A1M7N281_9BACT</name>
<dbReference type="InterPro" id="IPR024445">
    <property type="entry name" value="Tnp_ISXO2-like"/>
</dbReference>
<dbReference type="AlphaFoldDB" id="A0A1M7N281"/>
<keyword evidence="3" id="KW-1185">Reference proteome</keyword>
<dbReference type="NCBIfam" id="NF033547">
    <property type="entry name" value="transpos_IS1595"/>
    <property type="match status" value="1"/>
</dbReference>
<dbReference type="EMBL" id="FRCY01000005">
    <property type="protein sequence ID" value="SHM97632.1"/>
    <property type="molecule type" value="Genomic_DNA"/>
</dbReference>
<dbReference type="Pfam" id="PF12760">
    <property type="entry name" value="Zn_ribbon_IS1595"/>
    <property type="match status" value="1"/>
</dbReference>
<dbReference type="InterPro" id="IPR024442">
    <property type="entry name" value="Transposase_Zn_ribbon"/>
</dbReference>
<reference evidence="2 3" key="1">
    <citation type="submission" date="2016-11" db="EMBL/GenBank/DDBJ databases">
        <authorList>
            <person name="Jaros S."/>
            <person name="Januszkiewicz K."/>
            <person name="Wedrychowicz H."/>
        </authorList>
    </citation>
    <scope>NUCLEOTIDE SEQUENCE [LARGE SCALE GENOMIC DNA]</scope>
    <source>
        <strain evidence="2 3">CGMCC 1.6102</strain>
    </source>
</reference>
<feature type="domain" description="ISXO2-like transposase" evidence="1">
    <location>
        <begin position="146"/>
        <end position="283"/>
    </location>
</feature>
<gene>
    <name evidence="2" type="ORF">SAMN04488057_10515</name>
</gene>
<sequence length="311" mass="36240">MLNGTNKAILPLNADFMEKKYKILSIFEFKDRFPDDRACYKYLADMKWNDGYLCKKCGHSHYCKGINEFDRQCTKCGRLESPKAGTLFHNCKFPLLKAFYIVYYVSTDKNGVSSGELSRRLELRQKTCWLFKRKVMKAMESSQNFPMMGKVEVDETYVGGQDDKALGRNEGNKKIMVVGIERGLGGVSRWYGRVIETASKVNLGGFMRDHIDKEAKVKTDGWSGYKGMEADFPKLVREKSGKKGENFKQMHRVIMMFKAWLRGTHHSVRDLQAYINEYTYRYNRHKMKEGIFENLMQRMVAKPPYPYKAFI</sequence>
<evidence type="ECO:0000259" key="1">
    <source>
        <dbReference type="SMART" id="SM01126"/>
    </source>
</evidence>
<dbReference type="Pfam" id="PF12762">
    <property type="entry name" value="DDE_Tnp_IS1595"/>
    <property type="match status" value="1"/>
</dbReference>
<dbReference type="Proteomes" id="UP000184513">
    <property type="component" value="Unassembled WGS sequence"/>
</dbReference>
<evidence type="ECO:0000313" key="3">
    <source>
        <dbReference type="Proteomes" id="UP000184513"/>
    </source>
</evidence>
<protein>
    <submittedName>
        <fullName evidence="2">Transposase zinc-ribbon domain-containing protein</fullName>
    </submittedName>
</protein>
<dbReference type="SMART" id="SM01126">
    <property type="entry name" value="DDE_Tnp_IS1595"/>
    <property type="match status" value="1"/>
</dbReference>
<proteinExistence type="predicted"/>
<evidence type="ECO:0000313" key="2">
    <source>
        <dbReference type="EMBL" id="SHM97632.1"/>
    </source>
</evidence>